<organism evidence="1 2">
    <name type="scientific">Fusobacterium nucleatum subsp. nucleatum</name>
    <dbReference type="NCBI Taxonomy" id="76856"/>
    <lineage>
        <taxon>Bacteria</taxon>
        <taxon>Fusobacteriati</taxon>
        <taxon>Fusobacteriota</taxon>
        <taxon>Fusobacteriia</taxon>
        <taxon>Fusobacteriales</taxon>
        <taxon>Fusobacteriaceae</taxon>
        <taxon>Fusobacterium</taxon>
    </lineage>
</organism>
<gene>
    <name evidence="1" type="ORF">RO03_00455</name>
</gene>
<dbReference type="RefSeq" id="WP_059222344.1">
    <property type="nucleotide sequence ID" value="NZ_LMVH01000001.1"/>
</dbReference>
<dbReference type="Proteomes" id="UP000054800">
    <property type="component" value="Unassembled WGS sequence"/>
</dbReference>
<dbReference type="AlphaFoldDB" id="A0A117MW15"/>
<comment type="caution">
    <text evidence="1">The sequence shown here is derived from an EMBL/GenBank/DDBJ whole genome shotgun (WGS) entry which is preliminary data.</text>
</comment>
<protein>
    <submittedName>
        <fullName evidence="1">Uncharacterized protein</fullName>
    </submittedName>
</protein>
<dbReference type="EMBL" id="LMVH01000001">
    <property type="protein sequence ID" value="KUL98046.1"/>
    <property type="molecule type" value="Genomic_DNA"/>
</dbReference>
<proteinExistence type="predicted"/>
<accession>A0A117MW15</accession>
<evidence type="ECO:0000313" key="2">
    <source>
        <dbReference type="Proteomes" id="UP000054800"/>
    </source>
</evidence>
<name>A0A117MW15_FUSNC</name>
<reference evidence="1 2" key="1">
    <citation type="submission" date="2015-10" db="EMBL/GenBank/DDBJ databases">
        <authorList>
            <person name="Gilbert D.G."/>
        </authorList>
    </citation>
    <scope>NUCLEOTIDE SEQUENCE [LARGE SCALE GENOMIC DNA]</scope>
    <source>
        <strain evidence="1 2">ChDC F311</strain>
    </source>
</reference>
<sequence length="85" mass="9912">MFGRIIYYGSFKYASSSNYVQEFSLQRDIENWQNANVICTLREINQKFIDKTFSAKMTNKNILSVRSNLFNAETVTISFLIIARV</sequence>
<evidence type="ECO:0000313" key="1">
    <source>
        <dbReference type="EMBL" id="KUL98046.1"/>
    </source>
</evidence>